<evidence type="ECO:0000256" key="7">
    <source>
        <dbReference type="ARBA" id="ARBA00022840"/>
    </source>
</evidence>
<dbReference type="FunFam" id="1.10.510.10:FF:001019">
    <property type="entry name" value="G-type lectin S-receptor-like serine/threonine-protein kinase B120"/>
    <property type="match status" value="1"/>
</dbReference>
<accession>A0A8J5LSJ6</accession>
<keyword evidence="15" id="KW-0812">Transmembrane</keyword>
<evidence type="ECO:0000259" key="17">
    <source>
        <dbReference type="PROSITE" id="PS50026"/>
    </source>
</evidence>
<dbReference type="InterPro" id="IPR000719">
    <property type="entry name" value="Prot_kinase_dom"/>
</dbReference>
<dbReference type="Proteomes" id="UP000734854">
    <property type="component" value="Unassembled WGS sequence"/>
</dbReference>
<evidence type="ECO:0000256" key="13">
    <source>
        <dbReference type="PROSITE-ProRule" id="PRU10141"/>
    </source>
</evidence>
<reference evidence="20 21" key="1">
    <citation type="submission" date="2020-08" db="EMBL/GenBank/DDBJ databases">
        <title>Plant Genome Project.</title>
        <authorList>
            <person name="Zhang R.-G."/>
        </authorList>
    </citation>
    <scope>NUCLEOTIDE SEQUENCE [LARGE SCALE GENOMIC DNA]</scope>
    <source>
        <tissue evidence="20">Rhizome</tissue>
    </source>
</reference>
<evidence type="ECO:0000256" key="11">
    <source>
        <dbReference type="ARBA" id="ARBA00048679"/>
    </source>
</evidence>
<dbReference type="CDD" id="cd01098">
    <property type="entry name" value="PAN_AP_plant"/>
    <property type="match status" value="1"/>
</dbReference>
<dbReference type="PROSITE" id="PS50927">
    <property type="entry name" value="BULB_LECTIN"/>
    <property type="match status" value="1"/>
</dbReference>
<dbReference type="Pfam" id="PF08276">
    <property type="entry name" value="PAN_2"/>
    <property type="match status" value="1"/>
</dbReference>
<keyword evidence="6" id="KW-0418">Kinase</keyword>
<dbReference type="PROSITE" id="PS00108">
    <property type="entry name" value="PROTEIN_KINASE_ST"/>
    <property type="match status" value="1"/>
</dbReference>
<dbReference type="PROSITE" id="PS50026">
    <property type="entry name" value="EGF_3"/>
    <property type="match status" value="1"/>
</dbReference>
<dbReference type="AlphaFoldDB" id="A0A8J5LSJ6"/>
<keyword evidence="7 13" id="KW-0067">ATP-binding</keyword>
<feature type="binding site" evidence="13">
    <location>
        <position position="656"/>
    </location>
    <ligand>
        <name>ATP</name>
        <dbReference type="ChEBI" id="CHEBI:30616"/>
    </ligand>
</feature>
<dbReference type="SMART" id="SM00108">
    <property type="entry name" value="B_lectin"/>
    <property type="match status" value="1"/>
</dbReference>
<keyword evidence="15" id="KW-1133">Transmembrane helix</keyword>
<evidence type="ECO:0000256" key="12">
    <source>
        <dbReference type="PROSITE-ProRule" id="PRU00076"/>
    </source>
</evidence>
<dbReference type="SMART" id="SM00220">
    <property type="entry name" value="S_TKc"/>
    <property type="match status" value="1"/>
</dbReference>
<comment type="caution">
    <text evidence="12">Lacks conserved residue(s) required for the propagation of feature annotation.</text>
</comment>
<dbReference type="EC" id="2.7.11.1" evidence="1"/>
<dbReference type="GO" id="GO:0048544">
    <property type="term" value="P:recognition of pollen"/>
    <property type="evidence" value="ECO:0007669"/>
    <property type="project" value="InterPro"/>
</dbReference>
<protein>
    <recommendedName>
        <fullName evidence="1">non-specific serine/threonine protein kinase</fullName>
        <ecNumber evidence="1">2.7.11.1</ecNumber>
    </recommendedName>
</protein>
<dbReference type="PROSITE" id="PS00107">
    <property type="entry name" value="PROTEIN_KINASE_ATP"/>
    <property type="match status" value="1"/>
</dbReference>
<dbReference type="PROSITE" id="PS50011">
    <property type="entry name" value="PROTEIN_KINASE_DOM"/>
    <property type="match status" value="1"/>
</dbReference>
<evidence type="ECO:0000313" key="20">
    <source>
        <dbReference type="EMBL" id="KAG6528963.1"/>
    </source>
</evidence>
<feature type="domain" description="Apple" evidence="19">
    <location>
        <begin position="478"/>
        <end position="555"/>
    </location>
</feature>
<keyword evidence="4" id="KW-0732">Signal</keyword>
<dbReference type="Pfam" id="PF00954">
    <property type="entry name" value="S_locus_glycop"/>
    <property type="match status" value="1"/>
</dbReference>
<evidence type="ECO:0000256" key="9">
    <source>
        <dbReference type="ARBA" id="ARBA00023180"/>
    </source>
</evidence>
<evidence type="ECO:0000259" key="19">
    <source>
        <dbReference type="PROSITE" id="PS50948"/>
    </source>
</evidence>
<dbReference type="PROSITE" id="PS50948">
    <property type="entry name" value="PAN"/>
    <property type="match status" value="1"/>
</dbReference>
<organism evidence="20 21">
    <name type="scientific">Zingiber officinale</name>
    <name type="common">Ginger</name>
    <name type="synonym">Amomum zingiber</name>
    <dbReference type="NCBI Taxonomy" id="94328"/>
    <lineage>
        <taxon>Eukaryota</taxon>
        <taxon>Viridiplantae</taxon>
        <taxon>Streptophyta</taxon>
        <taxon>Embryophyta</taxon>
        <taxon>Tracheophyta</taxon>
        <taxon>Spermatophyta</taxon>
        <taxon>Magnoliopsida</taxon>
        <taxon>Liliopsida</taxon>
        <taxon>Zingiberales</taxon>
        <taxon>Zingiberaceae</taxon>
        <taxon>Zingiber</taxon>
    </lineage>
</organism>
<evidence type="ECO:0000256" key="3">
    <source>
        <dbReference type="ARBA" id="ARBA00022679"/>
    </source>
</evidence>
<keyword evidence="9" id="KW-0325">Glycoprotein</keyword>
<evidence type="ECO:0000256" key="10">
    <source>
        <dbReference type="ARBA" id="ARBA00047899"/>
    </source>
</evidence>
<keyword evidence="2" id="KW-0723">Serine/threonine-protein kinase</keyword>
<name>A0A8J5LSJ6_ZINOF</name>
<evidence type="ECO:0000259" key="16">
    <source>
        <dbReference type="PROSITE" id="PS50011"/>
    </source>
</evidence>
<proteinExistence type="predicted"/>
<dbReference type="Pfam" id="PF00069">
    <property type="entry name" value="Pkinase"/>
    <property type="match status" value="1"/>
</dbReference>
<dbReference type="Pfam" id="PF01453">
    <property type="entry name" value="B_lectin"/>
    <property type="match status" value="1"/>
</dbReference>
<dbReference type="InterPro" id="IPR008271">
    <property type="entry name" value="Ser/Thr_kinase_AS"/>
</dbReference>
<sequence>MFLAGDNAIVSRPPPPSSLFPFLPASASGPRPLHLLLVEPPPDRISLFSSSSRSTLRKQHHRTSPLLPPRDVAAVQPCSAAPYCSSSSSLHTAESPPLPLLLAETTTAGGLFAGSPLPLSMPTTSALALSFSCPRGAAAPALSLLPTSLRSPTTRSGAKGSVIARHGDILMGNSSLIDGQTLISTGSVFQLGFFSPVNNSATAYIGIWYYNIPPRESKVVVWVANRNKSVDTSMASLNLTSDGNLILFEEGTKVWSTGTSAELNSARLQLLDSGNLALTADNSNRILWQSFDHECDTFLPGMKLGFDLRTNTSWQFLSWMSATDPSPGTYVGKFEKYNVPDFFTQSVNGSVKIFRTGPWNGLWFAGLPMLGNSILERNINFTYVSNQNETYYIHEYETRSPQLTRTVVDADGTYKTWSFVGGGWRLFLSFPTDDCDHYNYCGRNSVCTKGYYSSSCRCLEGFEKKSVVECARKEPLRCSSNRFWKEPSVKVPDTENATSRGTISLDACKKLCLDACSCVAYAVINGPYGCITWRGELLDLRSFTDGGDDLYIRLPESSTSNWKKLEWAIVISTLLGIILLCSVGVLVRRRRRNRALHFPNVEKGSISAFNVLPSYDLHTIKVATNDFSEENKLGEGGFGVVYKGQFHDGQKIAVKKLSRYSSQGPNEFQNELSVIAKLQHRNLVRLLGFCVEGDERLMIFEYMENRSLDAFIYDKAKSSLLNWQRRFSIIIGIARGLLYLHQDSRLRVIHRDLKPSNILLDKDMNPKISDFGIARIFEGDNALEDATTRPVGTL</sequence>
<dbReference type="EMBL" id="JACMSC010000003">
    <property type="protein sequence ID" value="KAG6528963.1"/>
    <property type="molecule type" value="Genomic_DNA"/>
</dbReference>
<dbReference type="PANTHER" id="PTHR32444">
    <property type="entry name" value="BULB-TYPE LECTIN DOMAIN-CONTAINING PROTEIN"/>
    <property type="match status" value="1"/>
</dbReference>
<keyword evidence="3" id="KW-0808">Transferase</keyword>
<feature type="domain" description="Bulb-type lectin" evidence="18">
    <location>
        <begin position="167"/>
        <end position="291"/>
    </location>
</feature>
<dbReference type="CDD" id="cd00028">
    <property type="entry name" value="B_lectin"/>
    <property type="match status" value="1"/>
</dbReference>
<dbReference type="InterPro" id="IPR003609">
    <property type="entry name" value="Pan_app"/>
</dbReference>
<keyword evidence="21" id="KW-1185">Reference proteome</keyword>
<evidence type="ECO:0000256" key="2">
    <source>
        <dbReference type="ARBA" id="ARBA00022527"/>
    </source>
</evidence>
<dbReference type="InterPro" id="IPR001480">
    <property type="entry name" value="Bulb-type_lectin_dom"/>
</dbReference>
<dbReference type="PROSITE" id="PS01186">
    <property type="entry name" value="EGF_2"/>
    <property type="match status" value="1"/>
</dbReference>
<evidence type="ECO:0000256" key="6">
    <source>
        <dbReference type="ARBA" id="ARBA00022777"/>
    </source>
</evidence>
<keyword evidence="15" id="KW-0472">Membrane</keyword>
<feature type="transmembrane region" description="Helical" evidence="15">
    <location>
        <begin position="567"/>
        <end position="587"/>
    </location>
</feature>
<evidence type="ECO:0000256" key="8">
    <source>
        <dbReference type="ARBA" id="ARBA00023157"/>
    </source>
</evidence>
<dbReference type="GO" id="GO:0005524">
    <property type="term" value="F:ATP binding"/>
    <property type="evidence" value="ECO:0007669"/>
    <property type="project" value="UniProtKB-UniRule"/>
</dbReference>
<dbReference type="FunFam" id="3.30.200.20:FF:000195">
    <property type="entry name" value="G-type lectin S-receptor-like serine/threonine-protein kinase"/>
    <property type="match status" value="1"/>
</dbReference>
<dbReference type="InterPro" id="IPR000742">
    <property type="entry name" value="EGF"/>
</dbReference>
<feature type="domain" description="Protein kinase" evidence="16">
    <location>
        <begin position="627"/>
        <end position="794"/>
    </location>
</feature>
<evidence type="ECO:0000313" key="21">
    <source>
        <dbReference type="Proteomes" id="UP000734854"/>
    </source>
</evidence>
<keyword evidence="8" id="KW-1015">Disulfide bond</keyword>
<gene>
    <name evidence="20" type="ORF">ZIOFF_011155</name>
</gene>
<keyword evidence="5 13" id="KW-0547">Nucleotide-binding</keyword>
<dbReference type="InterPro" id="IPR000858">
    <property type="entry name" value="S_locus_glycoprot_dom"/>
</dbReference>
<feature type="region of interest" description="Disordered" evidence="14">
    <location>
        <begin position="50"/>
        <end position="69"/>
    </location>
</feature>
<keyword evidence="12" id="KW-0245">EGF-like domain</keyword>
<comment type="catalytic activity">
    <reaction evidence="10">
        <text>L-threonyl-[protein] + ATP = O-phospho-L-threonyl-[protein] + ADP + H(+)</text>
        <dbReference type="Rhea" id="RHEA:46608"/>
        <dbReference type="Rhea" id="RHEA-COMP:11060"/>
        <dbReference type="Rhea" id="RHEA-COMP:11605"/>
        <dbReference type="ChEBI" id="CHEBI:15378"/>
        <dbReference type="ChEBI" id="CHEBI:30013"/>
        <dbReference type="ChEBI" id="CHEBI:30616"/>
        <dbReference type="ChEBI" id="CHEBI:61977"/>
        <dbReference type="ChEBI" id="CHEBI:456216"/>
        <dbReference type="EC" id="2.7.11.1"/>
    </reaction>
</comment>
<feature type="domain" description="EGF-like" evidence="17">
    <location>
        <begin position="431"/>
        <end position="471"/>
    </location>
</feature>
<dbReference type="InterPro" id="IPR017441">
    <property type="entry name" value="Protein_kinase_ATP_BS"/>
</dbReference>
<comment type="catalytic activity">
    <reaction evidence="11">
        <text>L-seryl-[protein] + ATP = O-phospho-L-seryl-[protein] + ADP + H(+)</text>
        <dbReference type="Rhea" id="RHEA:17989"/>
        <dbReference type="Rhea" id="RHEA-COMP:9863"/>
        <dbReference type="Rhea" id="RHEA-COMP:11604"/>
        <dbReference type="ChEBI" id="CHEBI:15378"/>
        <dbReference type="ChEBI" id="CHEBI:29999"/>
        <dbReference type="ChEBI" id="CHEBI:30616"/>
        <dbReference type="ChEBI" id="CHEBI:83421"/>
        <dbReference type="ChEBI" id="CHEBI:456216"/>
        <dbReference type="EC" id="2.7.11.1"/>
    </reaction>
</comment>
<evidence type="ECO:0000259" key="18">
    <source>
        <dbReference type="PROSITE" id="PS50927"/>
    </source>
</evidence>
<evidence type="ECO:0000256" key="1">
    <source>
        <dbReference type="ARBA" id="ARBA00012513"/>
    </source>
</evidence>
<dbReference type="GO" id="GO:0004674">
    <property type="term" value="F:protein serine/threonine kinase activity"/>
    <property type="evidence" value="ECO:0007669"/>
    <property type="project" value="UniProtKB-KW"/>
</dbReference>
<evidence type="ECO:0000256" key="15">
    <source>
        <dbReference type="SAM" id="Phobius"/>
    </source>
</evidence>
<evidence type="ECO:0000256" key="14">
    <source>
        <dbReference type="SAM" id="MobiDB-lite"/>
    </source>
</evidence>
<evidence type="ECO:0000256" key="4">
    <source>
        <dbReference type="ARBA" id="ARBA00022729"/>
    </source>
</evidence>
<dbReference type="PANTHER" id="PTHR32444:SF247">
    <property type="entry name" value="OS01G0958200 PROTEIN"/>
    <property type="match status" value="1"/>
</dbReference>
<dbReference type="SMART" id="SM00473">
    <property type="entry name" value="PAN_AP"/>
    <property type="match status" value="1"/>
</dbReference>
<comment type="caution">
    <text evidence="20">The sequence shown here is derived from an EMBL/GenBank/DDBJ whole genome shotgun (WGS) entry which is preliminary data.</text>
</comment>
<evidence type="ECO:0000256" key="5">
    <source>
        <dbReference type="ARBA" id="ARBA00022741"/>
    </source>
</evidence>